<name>A0A1G6I255_9BACT</name>
<dbReference type="Proteomes" id="UP000199452">
    <property type="component" value="Unassembled WGS sequence"/>
</dbReference>
<keyword evidence="3" id="KW-1185">Reference proteome</keyword>
<keyword evidence="1" id="KW-0812">Transmembrane</keyword>
<dbReference type="Pfam" id="PF17319">
    <property type="entry name" value="DUF5362"/>
    <property type="match status" value="1"/>
</dbReference>
<organism evidence="2 3">
    <name type="scientific">Williamwhitmania taraxaci</name>
    <dbReference type="NCBI Taxonomy" id="1640674"/>
    <lineage>
        <taxon>Bacteria</taxon>
        <taxon>Pseudomonadati</taxon>
        <taxon>Bacteroidota</taxon>
        <taxon>Bacteroidia</taxon>
        <taxon>Bacteroidales</taxon>
        <taxon>Williamwhitmaniaceae</taxon>
        <taxon>Williamwhitmania</taxon>
    </lineage>
</organism>
<evidence type="ECO:0000313" key="2">
    <source>
        <dbReference type="EMBL" id="SDC00622.1"/>
    </source>
</evidence>
<dbReference type="RefSeq" id="WP_092436716.1">
    <property type="nucleotide sequence ID" value="NZ_FMYP01000014.1"/>
</dbReference>
<evidence type="ECO:0008006" key="4">
    <source>
        <dbReference type="Google" id="ProtNLM"/>
    </source>
</evidence>
<reference evidence="2 3" key="1">
    <citation type="submission" date="2016-09" db="EMBL/GenBank/DDBJ databases">
        <authorList>
            <person name="Capua I."/>
            <person name="De Benedictis P."/>
            <person name="Joannis T."/>
            <person name="Lombin L.H."/>
            <person name="Cattoli G."/>
        </authorList>
    </citation>
    <scope>NUCLEOTIDE SEQUENCE [LARGE SCALE GENOMIC DNA]</scope>
    <source>
        <strain evidence="2 3">A7P-90m</strain>
    </source>
</reference>
<protein>
    <recommendedName>
        <fullName evidence="4">DUF5362 domain-containing protein</fullName>
    </recommendedName>
</protein>
<keyword evidence="1" id="KW-0472">Membrane</keyword>
<evidence type="ECO:0000256" key="1">
    <source>
        <dbReference type="SAM" id="Phobius"/>
    </source>
</evidence>
<accession>A0A1G6I255</accession>
<evidence type="ECO:0000313" key="3">
    <source>
        <dbReference type="Proteomes" id="UP000199452"/>
    </source>
</evidence>
<dbReference type="InterPro" id="IPR035287">
    <property type="entry name" value="DUF5362"/>
</dbReference>
<dbReference type="OrthoDB" id="1121797at2"/>
<feature type="transmembrane region" description="Helical" evidence="1">
    <location>
        <begin position="122"/>
        <end position="148"/>
    </location>
</feature>
<keyword evidence="1" id="KW-1133">Transmembrane helix</keyword>
<feature type="transmembrane region" description="Helical" evidence="1">
    <location>
        <begin position="36"/>
        <end position="62"/>
    </location>
</feature>
<dbReference type="AlphaFoldDB" id="A0A1G6I255"/>
<feature type="transmembrane region" description="Helical" evidence="1">
    <location>
        <begin position="68"/>
        <end position="91"/>
    </location>
</feature>
<dbReference type="EMBL" id="FMYP01000014">
    <property type="protein sequence ID" value="SDC00622.1"/>
    <property type="molecule type" value="Genomic_DNA"/>
</dbReference>
<gene>
    <name evidence="2" type="ORF">SAMN05216323_101433</name>
</gene>
<sequence>MDQITQQENAPVAETTGLLIPESAIPYLNSTRKWTLFFAVLGFILIGLLGLGFIGVLIASALSPMGGIMAIFAVIYAILMAIYFFPVFYLFKFSNEAKKALATRDEESITKSFRYLNLHFKITGIITIVMLSLYIIIIIGIMSFGMYFTQLFNPMGGF</sequence>
<proteinExistence type="predicted"/>